<dbReference type="RefSeq" id="WP_125073426.1">
    <property type="nucleotide sequence ID" value="NZ_QWZQ01000089.1"/>
</dbReference>
<feature type="transmembrane region" description="Helical" evidence="1">
    <location>
        <begin position="240"/>
        <end position="257"/>
    </location>
</feature>
<reference evidence="3 4" key="1">
    <citation type="submission" date="2018-08" db="EMBL/GenBank/DDBJ databases">
        <title>Genome Lactobacillus garii FI11369.</title>
        <authorList>
            <person name="Diaz M."/>
            <person name="Narbad A."/>
        </authorList>
    </citation>
    <scope>NUCLEOTIDE SEQUENCE [LARGE SCALE GENOMIC DNA]</scope>
    <source>
        <strain evidence="3 4">FI11369</strain>
    </source>
</reference>
<evidence type="ECO:0000313" key="4">
    <source>
        <dbReference type="Proteomes" id="UP000283633"/>
    </source>
</evidence>
<organism evidence="3 4">
    <name type="scientific">Lactiplantibacillus garii</name>
    <dbReference type="NCBI Taxonomy" id="2306423"/>
    <lineage>
        <taxon>Bacteria</taxon>
        <taxon>Bacillati</taxon>
        <taxon>Bacillota</taxon>
        <taxon>Bacilli</taxon>
        <taxon>Lactobacillales</taxon>
        <taxon>Lactobacillaceae</taxon>
        <taxon>Lactiplantibacillus</taxon>
    </lineage>
</organism>
<evidence type="ECO:0000313" key="3">
    <source>
        <dbReference type="EMBL" id="RRK09212.1"/>
    </source>
</evidence>
<feature type="transmembrane region" description="Helical" evidence="1">
    <location>
        <begin position="124"/>
        <end position="146"/>
    </location>
</feature>
<comment type="caution">
    <text evidence="3">The sequence shown here is derived from an EMBL/GenBank/DDBJ whole genome shotgun (WGS) entry which is preliminary data.</text>
</comment>
<dbReference type="PANTHER" id="PTHR37312">
    <property type="entry name" value="MEMBRANE-BOUND ACYLTRANSFERASE YKRP-RELATED"/>
    <property type="match status" value="1"/>
</dbReference>
<dbReference type="Pfam" id="PF01757">
    <property type="entry name" value="Acyl_transf_3"/>
    <property type="match status" value="1"/>
</dbReference>
<dbReference type="InterPro" id="IPR052734">
    <property type="entry name" value="Nod_factor_acetyltransferase"/>
</dbReference>
<evidence type="ECO:0000256" key="1">
    <source>
        <dbReference type="SAM" id="Phobius"/>
    </source>
</evidence>
<name>A0A3R8KG87_9LACO</name>
<accession>A0A3R8KG87</accession>
<feature type="transmembrane region" description="Helical" evidence="1">
    <location>
        <begin position="213"/>
        <end position="234"/>
    </location>
</feature>
<protein>
    <recommendedName>
        <fullName evidence="2">Acyltransferase 3 domain-containing protein</fullName>
    </recommendedName>
</protein>
<feature type="transmembrane region" description="Helical" evidence="1">
    <location>
        <begin position="36"/>
        <end position="54"/>
    </location>
</feature>
<keyword evidence="1" id="KW-1133">Transmembrane helix</keyword>
<dbReference type="AlphaFoldDB" id="A0A3R8KG87"/>
<gene>
    <name evidence="3" type="ORF">D1831_14095</name>
</gene>
<proteinExistence type="predicted"/>
<feature type="non-terminal residue" evidence="3">
    <location>
        <position position="258"/>
    </location>
</feature>
<evidence type="ECO:0000259" key="2">
    <source>
        <dbReference type="Pfam" id="PF01757"/>
    </source>
</evidence>
<feature type="transmembrane region" description="Helical" evidence="1">
    <location>
        <begin position="158"/>
        <end position="178"/>
    </location>
</feature>
<feature type="transmembrane region" description="Helical" evidence="1">
    <location>
        <begin position="66"/>
        <end position="88"/>
    </location>
</feature>
<keyword evidence="1" id="KW-0812">Transmembrane</keyword>
<dbReference type="EMBL" id="QWZQ01000089">
    <property type="protein sequence ID" value="RRK09212.1"/>
    <property type="molecule type" value="Genomic_DNA"/>
</dbReference>
<feature type="transmembrane region" description="Helical" evidence="1">
    <location>
        <begin position="184"/>
        <end position="201"/>
    </location>
</feature>
<sequence length="258" mass="28710">MKKRVGWIDIARAIAMICVIIGHSLFQYTGEPIGRYIYAFHMPIFFLLSGYLYHERDYVSELKNTLNGFMLPYYATGLLMLGLFPLTLRGLPFMQSMYSSYQVLLSSIFYGTGTNPNIPFSASIGSVGAIWFLPALGIATMIFNYIIRSTKELKQKNVVRLSAVVFLAIIGKSIASFWLLPLSLNAATFSLTFMYVGYLMKKTNFLSNLKIRDVMIGLILWIITAQTQLFSMVSVGAQDTLMAIGGGIGGSIVVMYVS</sequence>
<feature type="domain" description="Acyltransferase 3" evidence="2">
    <location>
        <begin position="6"/>
        <end position="256"/>
    </location>
</feature>
<keyword evidence="1" id="KW-0472">Membrane</keyword>
<dbReference type="OrthoDB" id="6623990at2"/>
<dbReference type="GO" id="GO:0016747">
    <property type="term" value="F:acyltransferase activity, transferring groups other than amino-acyl groups"/>
    <property type="evidence" value="ECO:0007669"/>
    <property type="project" value="InterPro"/>
</dbReference>
<feature type="transmembrane region" description="Helical" evidence="1">
    <location>
        <begin position="12"/>
        <end position="30"/>
    </location>
</feature>
<dbReference type="Proteomes" id="UP000283633">
    <property type="component" value="Unassembled WGS sequence"/>
</dbReference>
<dbReference type="InterPro" id="IPR002656">
    <property type="entry name" value="Acyl_transf_3_dom"/>
</dbReference>
<keyword evidence="4" id="KW-1185">Reference proteome</keyword>
<dbReference type="PANTHER" id="PTHR37312:SF1">
    <property type="entry name" value="MEMBRANE-BOUND ACYLTRANSFERASE YKRP-RELATED"/>
    <property type="match status" value="1"/>
</dbReference>